<dbReference type="InterPro" id="IPR013786">
    <property type="entry name" value="AcylCoA_DH/ox_N"/>
</dbReference>
<dbReference type="InterPro" id="IPR009075">
    <property type="entry name" value="AcylCo_DH/oxidase_C"/>
</dbReference>
<evidence type="ECO:0000313" key="11">
    <source>
        <dbReference type="Proteomes" id="UP001621418"/>
    </source>
</evidence>
<dbReference type="InterPro" id="IPR037069">
    <property type="entry name" value="AcylCoA_DH/ox_N_sf"/>
</dbReference>
<evidence type="ECO:0000256" key="2">
    <source>
        <dbReference type="ARBA" id="ARBA00009347"/>
    </source>
</evidence>
<feature type="domain" description="Acyl-CoA dehydrogenase/oxidase N-terminal" evidence="9">
    <location>
        <begin position="16"/>
        <end position="129"/>
    </location>
</feature>
<evidence type="ECO:0000313" key="10">
    <source>
        <dbReference type="EMBL" id="WTY34416.1"/>
    </source>
</evidence>
<evidence type="ECO:0000256" key="5">
    <source>
        <dbReference type="ARBA" id="ARBA00023002"/>
    </source>
</evidence>
<dbReference type="InterPro" id="IPR052161">
    <property type="entry name" value="Mycobact_Acyl-CoA_DH"/>
</dbReference>
<protein>
    <submittedName>
        <fullName evidence="10">Acyl-CoA dehydrogenase family protein</fullName>
    </submittedName>
</protein>
<keyword evidence="3 6" id="KW-0285">Flavoprotein</keyword>
<evidence type="ECO:0000259" key="8">
    <source>
        <dbReference type="Pfam" id="PF02770"/>
    </source>
</evidence>
<dbReference type="Pfam" id="PF00441">
    <property type="entry name" value="Acyl-CoA_dh_1"/>
    <property type="match status" value="1"/>
</dbReference>
<dbReference type="Pfam" id="PF02770">
    <property type="entry name" value="Acyl-CoA_dh_M"/>
    <property type="match status" value="1"/>
</dbReference>
<dbReference type="Gene3D" id="1.20.140.10">
    <property type="entry name" value="Butyryl-CoA Dehydrogenase, subunit A, domain 3"/>
    <property type="match status" value="1"/>
</dbReference>
<dbReference type="InterPro" id="IPR036250">
    <property type="entry name" value="AcylCo_DH-like_C"/>
</dbReference>
<keyword evidence="4 6" id="KW-0274">FAD</keyword>
<feature type="domain" description="Acyl-CoA oxidase/dehydrogenase middle" evidence="8">
    <location>
        <begin position="133"/>
        <end position="227"/>
    </location>
</feature>
<evidence type="ECO:0000259" key="7">
    <source>
        <dbReference type="Pfam" id="PF00441"/>
    </source>
</evidence>
<dbReference type="PANTHER" id="PTHR43292">
    <property type="entry name" value="ACYL-COA DEHYDROGENASE"/>
    <property type="match status" value="1"/>
</dbReference>
<comment type="cofactor">
    <cofactor evidence="1 6">
        <name>FAD</name>
        <dbReference type="ChEBI" id="CHEBI:57692"/>
    </cofactor>
</comment>
<proteinExistence type="inferred from homology"/>
<dbReference type="InterPro" id="IPR046373">
    <property type="entry name" value="Acyl-CoA_Oxase/DH_mid-dom_sf"/>
</dbReference>
<dbReference type="PANTHER" id="PTHR43292:SF3">
    <property type="entry name" value="ACYL-COA DEHYDROGENASE FADE29"/>
    <property type="match status" value="1"/>
</dbReference>
<dbReference type="Gene3D" id="1.10.540.10">
    <property type="entry name" value="Acyl-CoA dehydrogenase/oxidase, N-terminal domain"/>
    <property type="match status" value="1"/>
</dbReference>
<evidence type="ECO:0000256" key="4">
    <source>
        <dbReference type="ARBA" id="ARBA00022827"/>
    </source>
</evidence>
<name>A0ABZ1N383_9NOCA</name>
<gene>
    <name evidence="10" type="ORF">OG308_24260</name>
</gene>
<dbReference type="InterPro" id="IPR006091">
    <property type="entry name" value="Acyl-CoA_Oxase/DH_mid-dom"/>
</dbReference>
<dbReference type="SUPFAM" id="SSF47203">
    <property type="entry name" value="Acyl-CoA dehydrogenase C-terminal domain-like"/>
    <property type="match status" value="1"/>
</dbReference>
<dbReference type="Pfam" id="PF02771">
    <property type="entry name" value="Acyl-CoA_dh_N"/>
    <property type="match status" value="1"/>
</dbReference>
<dbReference type="Proteomes" id="UP001621418">
    <property type="component" value="Chromosome"/>
</dbReference>
<reference evidence="10 11" key="1">
    <citation type="submission" date="2022-10" db="EMBL/GenBank/DDBJ databases">
        <title>The complete genomes of actinobacterial strains from the NBC collection.</title>
        <authorList>
            <person name="Joergensen T.S."/>
            <person name="Alvarez Arevalo M."/>
            <person name="Sterndorff E.B."/>
            <person name="Faurdal D."/>
            <person name="Vuksanovic O."/>
            <person name="Mourched A.-S."/>
            <person name="Charusanti P."/>
            <person name="Shaw S."/>
            <person name="Blin K."/>
            <person name="Weber T."/>
        </authorList>
    </citation>
    <scope>NUCLEOTIDE SEQUENCE [LARGE SCALE GENOMIC DNA]</scope>
    <source>
        <strain evidence="10 11">NBC_01413</strain>
    </source>
</reference>
<dbReference type="RefSeq" id="WP_405146777.1">
    <property type="nucleotide sequence ID" value="NZ_CP109527.1"/>
</dbReference>
<keyword evidence="11" id="KW-1185">Reference proteome</keyword>
<evidence type="ECO:0000259" key="9">
    <source>
        <dbReference type="Pfam" id="PF02771"/>
    </source>
</evidence>
<dbReference type="Gene3D" id="2.40.110.10">
    <property type="entry name" value="Butyryl-CoA Dehydrogenase, subunit A, domain 2"/>
    <property type="match status" value="1"/>
</dbReference>
<sequence>MTEATTAQHDVVATSDALRDQVRAWLAEHVPQGWRERQTGATQEGYAEFQRWWFAEMRSGGYLVPHWPTEHGGGGFSVAEQVILHEEIARAGAPRLQLHFASLYHLPATLLHAGSEAQIARHLPAILDGTVWCQGFSEPDAGSDLASLRTRASAVDGGYLLNGQKLWTSMAEYADWCMLLARTDPTAPAHHGISLFLLDMRSPGVDLRALRQASGAAEFCELFLDDVFVPEDCLVGAHNDGWRIAQSTLSAERGLTMVELTERLRFGFRRLVEQLTAADSAELADGWTRAALGASYAELEALRHLCGQLVDQLVARGGVGVEASVVKVLYSEALRRFTTLAVELEGLPAQLSRGLLLGAGWESGHAMQDFINSWMWTIAGGTNEIQRNVIGERMLGLPREPRVTL</sequence>
<evidence type="ECO:0000256" key="1">
    <source>
        <dbReference type="ARBA" id="ARBA00001974"/>
    </source>
</evidence>
<dbReference type="InterPro" id="IPR009100">
    <property type="entry name" value="AcylCoA_DH/oxidase_NM_dom_sf"/>
</dbReference>
<dbReference type="SUPFAM" id="SSF56645">
    <property type="entry name" value="Acyl-CoA dehydrogenase NM domain-like"/>
    <property type="match status" value="1"/>
</dbReference>
<feature type="domain" description="Acyl-CoA dehydrogenase/oxidase C-terminal" evidence="7">
    <location>
        <begin position="239"/>
        <end position="395"/>
    </location>
</feature>
<accession>A0ABZ1N383</accession>
<evidence type="ECO:0000256" key="6">
    <source>
        <dbReference type="RuleBase" id="RU362125"/>
    </source>
</evidence>
<comment type="similarity">
    <text evidence="2 6">Belongs to the acyl-CoA dehydrogenase family.</text>
</comment>
<organism evidence="10 11">
    <name type="scientific">Nocardia salmonicida</name>
    <dbReference type="NCBI Taxonomy" id="53431"/>
    <lineage>
        <taxon>Bacteria</taxon>
        <taxon>Bacillati</taxon>
        <taxon>Actinomycetota</taxon>
        <taxon>Actinomycetes</taxon>
        <taxon>Mycobacteriales</taxon>
        <taxon>Nocardiaceae</taxon>
        <taxon>Nocardia</taxon>
    </lineage>
</organism>
<dbReference type="EMBL" id="CP109527">
    <property type="protein sequence ID" value="WTY34416.1"/>
    <property type="molecule type" value="Genomic_DNA"/>
</dbReference>
<keyword evidence="5 6" id="KW-0560">Oxidoreductase</keyword>
<evidence type="ECO:0000256" key="3">
    <source>
        <dbReference type="ARBA" id="ARBA00022630"/>
    </source>
</evidence>